<feature type="domain" description="TIR" evidence="8">
    <location>
        <begin position="949"/>
        <end position="1117"/>
    </location>
</feature>
<dbReference type="Gene3D" id="3.80.10.10">
    <property type="entry name" value="Ribonuclease Inhibitor"/>
    <property type="match status" value="4"/>
</dbReference>
<dbReference type="InterPro" id="IPR036390">
    <property type="entry name" value="WH_DNA-bd_sf"/>
</dbReference>
<dbReference type="InterPro" id="IPR003591">
    <property type="entry name" value="Leu-rich_rpt_typical-subtyp"/>
</dbReference>
<dbReference type="InterPro" id="IPR044974">
    <property type="entry name" value="Disease_R_plants"/>
</dbReference>
<dbReference type="PROSITE" id="PS50104">
    <property type="entry name" value="TIR"/>
    <property type="match status" value="2"/>
</dbReference>
<dbReference type="InterPro" id="IPR002182">
    <property type="entry name" value="NB-ARC"/>
</dbReference>
<protein>
    <recommendedName>
        <fullName evidence="1">ADP-ribosyl cyclase/cyclic ADP-ribose hydrolase</fullName>
        <ecNumber evidence="1">3.2.2.6</ecNumber>
    </recommendedName>
</protein>
<evidence type="ECO:0000256" key="1">
    <source>
        <dbReference type="ARBA" id="ARBA00011982"/>
    </source>
</evidence>
<dbReference type="Proteomes" id="UP001630127">
    <property type="component" value="Unassembled WGS sequence"/>
</dbReference>
<dbReference type="SUPFAM" id="SSF52058">
    <property type="entry name" value="L domain-like"/>
    <property type="match status" value="2"/>
</dbReference>
<dbReference type="Pfam" id="PF00560">
    <property type="entry name" value="LRR_1"/>
    <property type="match status" value="2"/>
</dbReference>
<evidence type="ECO:0000259" key="8">
    <source>
        <dbReference type="PROSITE" id="PS50104"/>
    </source>
</evidence>
<dbReference type="InterPro" id="IPR032675">
    <property type="entry name" value="LRR_dom_sf"/>
</dbReference>
<name>A0ABD2XX42_9GENT</name>
<dbReference type="InterPro" id="IPR003593">
    <property type="entry name" value="AAA+_ATPase"/>
</dbReference>
<dbReference type="Gene3D" id="3.40.50.300">
    <property type="entry name" value="P-loop containing nucleotide triphosphate hydrolases"/>
    <property type="match status" value="2"/>
</dbReference>
<dbReference type="PANTHER" id="PTHR11017:SF573">
    <property type="entry name" value="ADP-RIBOSYL CYCLASE_CYCLIC ADP-RIBOSE HYDROLASE"/>
    <property type="match status" value="1"/>
</dbReference>
<dbReference type="FunFam" id="3.40.50.10140:FF:000007">
    <property type="entry name" value="Disease resistance protein (TIR-NBS-LRR class)"/>
    <property type="match status" value="2"/>
</dbReference>
<proteinExistence type="predicted"/>
<evidence type="ECO:0000256" key="4">
    <source>
        <dbReference type="ARBA" id="ARBA00022801"/>
    </source>
</evidence>
<dbReference type="InterPro" id="IPR042197">
    <property type="entry name" value="Apaf_helical"/>
</dbReference>
<dbReference type="Pfam" id="PF01582">
    <property type="entry name" value="TIR"/>
    <property type="match status" value="2"/>
</dbReference>
<gene>
    <name evidence="9" type="ORF">ACH5RR_038876</name>
</gene>
<dbReference type="Pfam" id="PF20160">
    <property type="entry name" value="C-JID"/>
    <property type="match status" value="1"/>
</dbReference>
<evidence type="ECO:0000313" key="9">
    <source>
        <dbReference type="EMBL" id="KAL3499783.1"/>
    </source>
</evidence>
<dbReference type="EMBL" id="JBJUIK010000016">
    <property type="protein sequence ID" value="KAL3499783.1"/>
    <property type="molecule type" value="Genomic_DNA"/>
</dbReference>
<keyword evidence="5" id="KW-0611">Plant defense</keyword>
<accession>A0ABD2XX42</accession>
<dbReference type="Pfam" id="PF23286">
    <property type="entry name" value="LRR_13"/>
    <property type="match status" value="2"/>
</dbReference>
<dbReference type="SMART" id="SM00369">
    <property type="entry name" value="LRR_TYP"/>
    <property type="match status" value="6"/>
</dbReference>
<dbReference type="PRINTS" id="PR00364">
    <property type="entry name" value="DISEASERSIST"/>
</dbReference>
<evidence type="ECO:0000256" key="7">
    <source>
        <dbReference type="ARBA" id="ARBA00047304"/>
    </source>
</evidence>
<dbReference type="Pfam" id="PF00931">
    <property type="entry name" value="NB-ARC"/>
    <property type="match status" value="2"/>
</dbReference>
<dbReference type="Pfam" id="PF23282">
    <property type="entry name" value="WHD_ROQ1"/>
    <property type="match status" value="2"/>
</dbReference>
<evidence type="ECO:0000313" key="10">
    <source>
        <dbReference type="Proteomes" id="UP001630127"/>
    </source>
</evidence>
<dbReference type="GO" id="GO:0061809">
    <property type="term" value="F:NAD+ nucleosidase activity, cyclic ADP-ribose generating"/>
    <property type="evidence" value="ECO:0007669"/>
    <property type="project" value="UniProtKB-EC"/>
</dbReference>
<dbReference type="SUPFAM" id="SSF46785">
    <property type="entry name" value="Winged helix' DNA-binding domain"/>
    <property type="match status" value="2"/>
</dbReference>
<feature type="domain" description="TIR" evidence="8">
    <location>
        <begin position="23"/>
        <end position="184"/>
    </location>
</feature>
<dbReference type="SMART" id="SM00382">
    <property type="entry name" value="AAA"/>
    <property type="match status" value="2"/>
</dbReference>
<dbReference type="SUPFAM" id="SSF52200">
    <property type="entry name" value="Toll/Interleukin receptor TIR domain"/>
    <property type="match status" value="2"/>
</dbReference>
<comment type="catalytic activity">
    <reaction evidence="7">
        <text>NAD(+) + H2O = ADP-D-ribose + nicotinamide + H(+)</text>
        <dbReference type="Rhea" id="RHEA:16301"/>
        <dbReference type="ChEBI" id="CHEBI:15377"/>
        <dbReference type="ChEBI" id="CHEBI:15378"/>
        <dbReference type="ChEBI" id="CHEBI:17154"/>
        <dbReference type="ChEBI" id="CHEBI:57540"/>
        <dbReference type="ChEBI" id="CHEBI:57967"/>
        <dbReference type="EC" id="3.2.2.6"/>
    </reaction>
    <physiologicalReaction direction="left-to-right" evidence="7">
        <dbReference type="Rhea" id="RHEA:16302"/>
    </physiologicalReaction>
</comment>
<dbReference type="InterPro" id="IPR058546">
    <property type="entry name" value="RPS4B/Roq1-like_LRR"/>
</dbReference>
<keyword evidence="6" id="KW-0520">NAD</keyword>
<dbReference type="SUPFAM" id="SSF52540">
    <property type="entry name" value="P-loop containing nucleoside triphosphate hydrolases"/>
    <property type="match status" value="2"/>
</dbReference>
<dbReference type="InterPro" id="IPR001611">
    <property type="entry name" value="Leu-rich_rpt"/>
</dbReference>
<dbReference type="SMART" id="SM00255">
    <property type="entry name" value="TIR"/>
    <property type="match status" value="2"/>
</dbReference>
<dbReference type="Gene3D" id="1.10.8.430">
    <property type="entry name" value="Helical domain of apoptotic protease-activating factors"/>
    <property type="match status" value="2"/>
</dbReference>
<dbReference type="EC" id="3.2.2.6" evidence="1"/>
<evidence type="ECO:0000256" key="3">
    <source>
        <dbReference type="ARBA" id="ARBA00022737"/>
    </source>
</evidence>
<dbReference type="InterPro" id="IPR058192">
    <property type="entry name" value="WHD_ROQ1-like"/>
</dbReference>
<dbReference type="PANTHER" id="PTHR11017">
    <property type="entry name" value="LEUCINE-RICH REPEAT-CONTAINING PROTEIN"/>
    <property type="match status" value="1"/>
</dbReference>
<reference evidence="9 10" key="1">
    <citation type="submission" date="2024-11" db="EMBL/GenBank/DDBJ databases">
        <title>A near-complete genome assembly of Cinchona calisaya.</title>
        <authorList>
            <person name="Lian D.C."/>
            <person name="Zhao X.W."/>
            <person name="Wei L."/>
        </authorList>
    </citation>
    <scope>NUCLEOTIDE SEQUENCE [LARGE SCALE GENOMIC DNA]</scope>
    <source>
        <tissue evidence="9">Nenye</tissue>
    </source>
</reference>
<comment type="caution">
    <text evidence="9">The sequence shown here is derived from an EMBL/GenBank/DDBJ whole genome shotgun (WGS) entry which is preliminary data.</text>
</comment>
<dbReference type="InterPro" id="IPR045344">
    <property type="entry name" value="C-JID"/>
</dbReference>
<dbReference type="GO" id="GO:0006952">
    <property type="term" value="P:defense response"/>
    <property type="evidence" value="ECO:0007669"/>
    <property type="project" value="UniProtKB-KW"/>
</dbReference>
<keyword evidence="3" id="KW-0677">Repeat</keyword>
<dbReference type="InterPro" id="IPR035897">
    <property type="entry name" value="Toll_tir_struct_dom_sf"/>
</dbReference>
<keyword evidence="2" id="KW-0433">Leucine-rich repeat</keyword>
<keyword evidence="4" id="KW-0378">Hydrolase</keyword>
<sequence length="2072" mass="235371">MASTLKNIASSSSSSSVCTPPRWIYDVFLSFRGEDVRKNFVDVLYSALQQKGIYTYKDDKKLERGRSIRPALSQAIEESRIAIIVFSENYASSSWCLDELAKIIECNGVLGQTVLPVFYYVDPSAVRKQKGSFAKHFAKHEDEIEDKERIQGWRDALAKAASISGWDVPNTANGHMTKCIQLIVEDVMAKLEKAVPIEGKNHVGIDSRVQKLSAFLNLGSNDVRFVGIWGMSGIGKTTIARAVFNRISTHFEGTIFLDEVREDCRRYGLKNLQKEILCKILGTKDLRISTYFEGLTMMKQRLRYKKVLIVLDDIDHLDQLEALAGKRDWFGGGSRVIITTKDKHLLVTHKFDRMYKVEILNENEAIQLFSWNAFKKNYPAKGYEELSTQIVHYAGCLPLALEVLGRFLYGRDMSEWRSAVERLETIPDDEIVEKLKLSFNGLKEIEKKNFLDIACFFKGKKKDYITRVLDSFDFHPVIGIKVLTEKSLLTISKGRILMHPLIQEMGWHIVRQEAPEKPGKQSRLWIEEDICHVLARDKVTENVEGLWLDLSTPKDVVIKNESFEKMNKLRLLKIHNACVSRAPNCIPNEIRWLDWHGYPSKFLPDSFEAEKLVCLKLQYSRIIQPWKGIKLLDKLKFIDLSHSQKLIRTPDFTGIPNLVRLILEGCSSLTEIHPSVGHLKRLQLLNLRNCRNLRGLPKQIFLERLEVMILSGCAKVDEFPEILGTMNCIIEVYMEATSIKELHPSVFEHLPSLVLLNLSYCKNLTSLPNSICRLKCLKALILSGCSKLYELPEELGQIESLQEFYADGTTISKIPSSIVLLKNLKTLSFRGCKGEAFETRSSSSLMLRNKFQDSVGLVIPSISGLTSLKKLDLSDCNLLDGGIPCDLGSLSSLVELYLGGNNFTSISAANIKSLSCLRMLNLVGCKRLEIFPELPLGIWFVHADYCTSLQCEIDLLLKGEDVRKNFVDFLYSALQQKGIYTHKDDKKLERGRSIRPALSQAIEESRIAIIVFSENYASSSWCLDELAKIIECNCVLGQTVLPVFYYVDPSAVRKQKGSFAEHFAKHEDEIEDKERIQEWRDALAKAASISGWDVPNTANGHETKCIQLIVEDVIAKLDKAVPIEGKNHVGIDSRVQKLNGFLNLGSNDVRFVGIWGMSGIGKTTIARAVFNRISTHFEGTIFLDEVREDSRRYGLKNLQKEILCKILGTKDLRISTYFEGLTMMKQRLRYKKVLIVLDDIDHLDQLEALAGRRDWFGGGSRVIITTKDKHLLVTHKFDRMYKVEILNDNEAIQLFSWNAFKKNYPAKGYEELSTQIVHYAGCLPLALEVLGRFLYGRDMSEWRSAVERLETIPDDEIVEKLKLSFNGLKEIEKKIFLDIACFFKGKKKDYITRVLDSFDFHPVIGIKVLTEKSLLTISKGRILMHPLIQEMGWHIVRQEAPEKPGKQSRLWIEEDICHVLARDKVTENVEGLWLDLSTPKDVVIKNESFEKMNKLRLLKIHNACVSRAPNCIPNEIRWLDWHGYPSKFLPDSFEAEKLVCLKLQYSRIIQPWKGIKLLDKLKFIDLSHSQKLIRTPDFTGIPNLVRLILEGCSSLTEIHPSVGHLERLQLLNLRNCRNLRGLPKQIFLERLEVMILSGCAKVDEFPEILGTMNCIIEVYMEATSIKELHPSVFEHLPSLVLLNLSYCKNLTSLPSSICRLKCLKALILSGCSKLYELPEELGQIESLQEFYADGTTISKIPSSIVLLKNLKTLSFRGCKGEAFETRSSSSWMLRKKFQDSAGLVIPSISGLTSLTNLDLSDCNLLDGGIPCDLGSLSSLKVLNLGGNNFTSISAANIKSLSCLRMLNLVGCRRLEIFPELPMAILFVHADYCTSLQCKADLLLKYDNLHMISFTNCFQLLEDQQTSCMIDAAFKQQLKVGPVSDNYGFNTCLPGRNIPAWFTYRNSGPSIKIELPSNWYNDNFMGFAVCVVFDFITEFSSRAGSCIHIYGRYQEEEICFLSTVFGRIRTEKKIHSAHTCLGLVLYEPPKCVGNPNDLTYFKFCAYCRGPFLKTSRSAKAWGIRLVYRKEVDQ</sequence>
<dbReference type="GO" id="GO:0051707">
    <property type="term" value="P:response to other organism"/>
    <property type="evidence" value="ECO:0007669"/>
    <property type="project" value="UniProtKB-ARBA"/>
</dbReference>
<organism evidence="9 10">
    <name type="scientific">Cinchona calisaya</name>
    <dbReference type="NCBI Taxonomy" id="153742"/>
    <lineage>
        <taxon>Eukaryota</taxon>
        <taxon>Viridiplantae</taxon>
        <taxon>Streptophyta</taxon>
        <taxon>Embryophyta</taxon>
        <taxon>Tracheophyta</taxon>
        <taxon>Spermatophyta</taxon>
        <taxon>Magnoliopsida</taxon>
        <taxon>eudicotyledons</taxon>
        <taxon>Gunneridae</taxon>
        <taxon>Pentapetalae</taxon>
        <taxon>asterids</taxon>
        <taxon>lamiids</taxon>
        <taxon>Gentianales</taxon>
        <taxon>Rubiaceae</taxon>
        <taxon>Cinchonoideae</taxon>
        <taxon>Cinchoneae</taxon>
        <taxon>Cinchona</taxon>
    </lineage>
</organism>
<dbReference type="InterPro" id="IPR000157">
    <property type="entry name" value="TIR_dom"/>
</dbReference>
<evidence type="ECO:0000256" key="6">
    <source>
        <dbReference type="ARBA" id="ARBA00023027"/>
    </source>
</evidence>
<evidence type="ECO:0000256" key="5">
    <source>
        <dbReference type="ARBA" id="ARBA00022821"/>
    </source>
</evidence>
<keyword evidence="10" id="KW-1185">Reference proteome</keyword>
<dbReference type="Gene3D" id="3.40.50.10140">
    <property type="entry name" value="Toll/interleukin-1 receptor homology (TIR) domain"/>
    <property type="match status" value="2"/>
</dbReference>
<dbReference type="InterPro" id="IPR027417">
    <property type="entry name" value="P-loop_NTPase"/>
</dbReference>
<evidence type="ECO:0000256" key="2">
    <source>
        <dbReference type="ARBA" id="ARBA00022614"/>
    </source>
</evidence>